<evidence type="ECO:0000256" key="1">
    <source>
        <dbReference type="SAM" id="Phobius"/>
    </source>
</evidence>
<feature type="transmembrane region" description="Helical" evidence="1">
    <location>
        <begin position="122"/>
        <end position="144"/>
    </location>
</feature>
<evidence type="ECO:0000313" key="2">
    <source>
        <dbReference type="EMBL" id="MDQ0161469.1"/>
    </source>
</evidence>
<name>A0ABT9VKH4_9BACI</name>
<comment type="caution">
    <text evidence="2">The sequence shown here is derived from an EMBL/GenBank/DDBJ whole genome shotgun (WGS) entry which is preliminary data.</text>
</comment>
<evidence type="ECO:0000313" key="3">
    <source>
        <dbReference type="Proteomes" id="UP001225646"/>
    </source>
</evidence>
<proteinExistence type="predicted"/>
<dbReference type="InterPro" id="IPR005562">
    <property type="entry name" value="SpoVA"/>
</dbReference>
<dbReference type="EMBL" id="JAUSTR010000001">
    <property type="protein sequence ID" value="MDQ0161469.1"/>
    <property type="molecule type" value="Genomic_DNA"/>
</dbReference>
<keyword evidence="1" id="KW-0472">Membrane</keyword>
<keyword evidence="3" id="KW-1185">Reference proteome</keyword>
<feature type="transmembrane region" description="Helical" evidence="1">
    <location>
        <begin position="27"/>
        <end position="49"/>
    </location>
</feature>
<protein>
    <submittedName>
        <fullName evidence="2">Stage V sporulation protein AC</fullName>
    </submittedName>
</protein>
<keyword evidence="1" id="KW-1133">Transmembrane helix</keyword>
<dbReference type="PANTHER" id="PTHR38450:SF1">
    <property type="entry name" value="STAGE V SPORULATION PROTEIN AC"/>
    <property type="match status" value="1"/>
</dbReference>
<gene>
    <name evidence="2" type="ORF">J2S06_000539</name>
</gene>
<keyword evidence="1" id="KW-0812">Transmembrane</keyword>
<organism evidence="2 3">
    <name type="scientific">Aeribacillus alveayuensis</name>
    <dbReference type="NCBI Taxonomy" id="279215"/>
    <lineage>
        <taxon>Bacteria</taxon>
        <taxon>Bacillati</taxon>
        <taxon>Bacillota</taxon>
        <taxon>Bacilli</taxon>
        <taxon>Bacillales</taxon>
        <taxon>Bacillaceae</taxon>
        <taxon>Aeribacillus</taxon>
    </lineage>
</organism>
<dbReference type="Proteomes" id="UP001225646">
    <property type="component" value="Unassembled WGS sequence"/>
</dbReference>
<sequence length="147" mass="15902">MKLKDDYANQIKKFHPKTNYMKNCLKAFLIGGSICLFGQMIENIYIQVFSLEKEVAGSVMMATLILFSSILTGIGVYDKIGQFAGAGSILTVAGFANSMTSAALEHKSEGFVLGVAANMFKIAGSSIVFGIVFAYVVGFIRFVFTIP</sequence>
<reference evidence="2 3" key="1">
    <citation type="submission" date="2023-07" db="EMBL/GenBank/DDBJ databases">
        <title>Genomic Encyclopedia of Type Strains, Phase IV (KMG-IV): sequencing the most valuable type-strain genomes for metagenomic binning, comparative biology and taxonomic classification.</title>
        <authorList>
            <person name="Goeker M."/>
        </authorList>
    </citation>
    <scope>NUCLEOTIDE SEQUENCE [LARGE SCALE GENOMIC DNA]</scope>
    <source>
        <strain evidence="2 3">DSM 19092</strain>
    </source>
</reference>
<feature type="transmembrane region" description="Helical" evidence="1">
    <location>
        <begin position="83"/>
        <end position="102"/>
    </location>
</feature>
<dbReference type="PANTHER" id="PTHR38450">
    <property type="entry name" value="STAGE V SPORULATION PROTEIN AC-RELATED"/>
    <property type="match status" value="1"/>
</dbReference>
<dbReference type="Pfam" id="PF03862">
    <property type="entry name" value="SpoVAC_SpoVAEB"/>
    <property type="match status" value="1"/>
</dbReference>
<accession>A0ABT9VKH4</accession>
<dbReference type="NCBIfam" id="TIGR02838">
    <property type="entry name" value="spore_V_AC"/>
    <property type="match status" value="1"/>
</dbReference>
<feature type="transmembrane region" description="Helical" evidence="1">
    <location>
        <begin position="55"/>
        <end position="76"/>
    </location>
</feature>
<dbReference type="RefSeq" id="WP_419151205.1">
    <property type="nucleotide sequence ID" value="NZ_JAUSTR010000001.1"/>
</dbReference>
<dbReference type="InterPro" id="IPR014203">
    <property type="entry name" value="Spore_V_AC"/>
</dbReference>